<protein>
    <submittedName>
        <fullName evidence="1">Uncharacterized protein</fullName>
    </submittedName>
</protein>
<sequence>MHDTGIPFNDPSGDRLREWMGVSKEVFYDENRLPCCLWGSVFQEPENLGIYHHDQNVPSGGENNYWRNCRTLSSYWCWENMRKVIILENQNGH</sequence>
<comment type="caution">
    <text evidence="1">The sequence shown here is derived from an EMBL/GenBank/DDBJ whole genome shotgun (WGS) entry which is preliminary data.</text>
</comment>
<accession>A0A0B8P7U4</accession>
<dbReference type="EMBL" id="BBSA01000007">
    <property type="protein sequence ID" value="GAM62895.1"/>
    <property type="molecule type" value="Genomic_DNA"/>
</dbReference>
<proteinExistence type="predicted"/>
<organism evidence="1 2">
    <name type="scientific">Vibrio ishigakensis</name>
    <dbReference type="NCBI Taxonomy" id="1481914"/>
    <lineage>
        <taxon>Bacteria</taxon>
        <taxon>Pseudomonadati</taxon>
        <taxon>Pseudomonadota</taxon>
        <taxon>Gammaproteobacteria</taxon>
        <taxon>Vibrionales</taxon>
        <taxon>Vibrionaceae</taxon>
        <taxon>Vibrio</taxon>
    </lineage>
</organism>
<reference evidence="1 2" key="2">
    <citation type="submission" date="2015-01" db="EMBL/GenBank/DDBJ databases">
        <authorList>
            <consortium name="NBRP consortium"/>
            <person name="Sawabe T."/>
            <person name="Meirelles P."/>
            <person name="Feng G."/>
            <person name="Sayaka M."/>
            <person name="Hattori M."/>
            <person name="Ohkuma M."/>
        </authorList>
    </citation>
    <scope>NUCLEOTIDE SEQUENCE [LARGE SCALE GENOMIC DNA]</scope>
    <source>
        <strain evidence="1 2">JCM19232</strain>
    </source>
</reference>
<reference evidence="1 2" key="1">
    <citation type="submission" date="2015-01" db="EMBL/GenBank/DDBJ databases">
        <title>Vibrio sp. C5 JCM 19232 whole genome shotgun sequence.</title>
        <authorList>
            <person name="Sawabe T."/>
            <person name="Meirelles P."/>
            <person name="Feng G."/>
            <person name="Sayaka M."/>
            <person name="Hattori M."/>
            <person name="Ohkuma M."/>
        </authorList>
    </citation>
    <scope>NUCLEOTIDE SEQUENCE [LARGE SCALE GENOMIC DNA]</scope>
    <source>
        <strain evidence="1 2">JCM19232</strain>
    </source>
</reference>
<dbReference type="Gene3D" id="3.40.470.10">
    <property type="entry name" value="Uracil-DNA glycosylase-like domain"/>
    <property type="match status" value="1"/>
</dbReference>
<dbReference type="InterPro" id="IPR036895">
    <property type="entry name" value="Uracil-DNA_glycosylase-like_sf"/>
</dbReference>
<dbReference type="Proteomes" id="UP000031670">
    <property type="component" value="Unassembled WGS sequence"/>
</dbReference>
<dbReference type="SUPFAM" id="SSF52141">
    <property type="entry name" value="Uracil-DNA glycosylase-like"/>
    <property type="match status" value="1"/>
</dbReference>
<name>A0A0B8P7U4_9VIBR</name>
<evidence type="ECO:0000313" key="1">
    <source>
        <dbReference type="EMBL" id="GAM62895.1"/>
    </source>
</evidence>
<evidence type="ECO:0000313" key="2">
    <source>
        <dbReference type="Proteomes" id="UP000031670"/>
    </source>
</evidence>
<dbReference type="AlphaFoldDB" id="A0A0B8P7U4"/>
<gene>
    <name evidence="1" type="ORF">JCM19232_4572</name>
</gene>